<comment type="caution">
    <text evidence="2">The sequence shown here is derived from an EMBL/GenBank/DDBJ whole genome shotgun (WGS) entry which is preliminary data.</text>
</comment>
<feature type="region of interest" description="Disordered" evidence="1">
    <location>
        <begin position="21"/>
        <end position="72"/>
    </location>
</feature>
<name>A0AAN6U5X4_9PEZI</name>
<sequence>MHEQCNRQRRQVGHAVHLLRKGRKGVKKGRPRCMERSPNMEEKREQTTRACGHCSAGSSTVPQSSRNSPSSKIVHTRLANLRKIESRLPAILRDHMLRSGSVSSSGPYGMVASDFFEIRRILVELRIPGFCTTCIVRIQNVRNLPSRKDNFEV</sequence>
<dbReference type="RefSeq" id="XP_062650351.1">
    <property type="nucleotide sequence ID" value="XM_062786750.1"/>
</dbReference>
<dbReference type="AlphaFoldDB" id="A0AAN6U5X4"/>
<keyword evidence="3" id="KW-1185">Reference proteome</keyword>
<gene>
    <name evidence="2" type="ORF">N657DRAFT_313139</name>
</gene>
<feature type="compositionally biased region" description="Polar residues" evidence="1">
    <location>
        <begin position="56"/>
        <end position="72"/>
    </location>
</feature>
<organism evidence="2 3">
    <name type="scientific">Parathielavia appendiculata</name>
    <dbReference type="NCBI Taxonomy" id="2587402"/>
    <lineage>
        <taxon>Eukaryota</taxon>
        <taxon>Fungi</taxon>
        <taxon>Dikarya</taxon>
        <taxon>Ascomycota</taxon>
        <taxon>Pezizomycotina</taxon>
        <taxon>Sordariomycetes</taxon>
        <taxon>Sordariomycetidae</taxon>
        <taxon>Sordariales</taxon>
        <taxon>Chaetomiaceae</taxon>
        <taxon>Parathielavia</taxon>
    </lineage>
</organism>
<dbReference type="GeneID" id="87823518"/>
<evidence type="ECO:0000313" key="2">
    <source>
        <dbReference type="EMBL" id="KAK4126580.1"/>
    </source>
</evidence>
<feature type="compositionally biased region" description="Basic and acidic residues" evidence="1">
    <location>
        <begin position="32"/>
        <end position="47"/>
    </location>
</feature>
<protein>
    <submittedName>
        <fullName evidence="2">Uncharacterized protein</fullName>
    </submittedName>
</protein>
<accession>A0AAN6U5X4</accession>
<proteinExistence type="predicted"/>
<reference evidence="2" key="2">
    <citation type="submission" date="2023-05" db="EMBL/GenBank/DDBJ databases">
        <authorList>
            <consortium name="Lawrence Berkeley National Laboratory"/>
            <person name="Steindorff A."/>
            <person name="Hensen N."/>
            <person name="Bonometti L."/>
            <person name="Westerberg I."/>
            <person name="Brannstrom I.O."/>
            <person name="Guillou S."/>
            <person name="Cros-Aarteil S."/>
            <person name="Calhoun S."/>
            <person name="Haridas S."/>
            <person name="Kuo A."/>
            <person name="Mondo S."/>
            <person name="Pangilinan J."/>
            <person name="Riley R."/>
            <person name="Labutti K."/>
            <person name="Andreopoulos B."/>
            <person name="Lipzen A."/>
            <person name="Chen C."/>
            <person name="Yanf M."/>
            <person name="Daum C."/>
            <person name="Ng V."/>
            <person name="Clum A."/>
            <person name="Ohm R."/>
            <person name="Martin F."/>
            <person name="Silar P."/>
            <person name="Natvig D."/>
            <person name="Lalanne C."/>
            <person name="Gautier V."/>
            <person name="Ament-Velasquez S.L."/>
            <person name="Kruys A."/>
            <person name="Hutchinson M.I."/>
            <person name="Powell A.J."/>
            <person name="Barry K."/>
            <person name="Miller A.N."/>
            <person name="Grigoriev I.V."/>
            <person name="Debuchy R."/>
            <person name="Gladieux P."/>
            <person name="Thoren M.H."/>
            <person name="Johannesson H."/>
        </authorList>
    </citation>
    <scope>NUCLEOTIDE SEQUENCE</scope>
    <source>
        <strain evidence="2">CBS 731.68</strain>
    </source>
</reference>
<feature type="compositionally biased region" description="Basic residues" evidence="1">
    <location>
        <begin position="21"/>
        <end position="31"/>
    </location>
</feature>
<evidence type="ECO:0000256" key="1">
    <source>
        <dbReference type="SAM" id="MobiDB-lite"/>
    </source>
</evidence>
<dbReference type="Proteomes" id="UP001302602">
    <property type="component" value="Unassembled WGS sequence"/>
</dbReference>
<evidence type="ECO:0000313" key="3">
    <source>
        <dbReference type="Proteomes" id="UP001302602"/>
    </source>
</evidence>
<dbReference type="EMBL" id="MU853225">
    <property type="protein sequence ID" value="KAK4126580.1"/>
    <property type="molecule type" value="Genomic_DNA"/>
</dbReference>
<reference evidence="2" key="1">
    <citation type="journal article" date="2023" name="Mol. Phylogenet. Evol.">
        <title>Genome-scale phylogeny and comparative genomics of the fungal order Sordariales.</title>
        <authorList>
            <person name="Hensen N."/>
            <person name="Bonometti L."/>
            <person name="Westerberg I."/>
            <person name="Brannstrom I.O."/>
            <person name="Guillou S."/>
            <person name="Cros-Aarteil S."/>
            <person name="Calhoun S."/>
            <person name="Haridas S."/>
            <person name="Kuo A."/>
            <person name="Mondo S."/>
            <person name="Pangilinan J."/>
            <person name="Riley R."/>
            <person name="LaButti K."/>
            <person name="Andreopoulos B."/>
            <person name="Lipzen A."/>
            <person name="Chen C."/>
            <person name="Yan M."/>
            <person name="Daum C."/>
            <person name="Ng V."/>
            <person name="Clum A."/>
            <person name="Steindorff A."/>
            <person name="Ohm R.A."/>
            <person name="Martin F."/>
            <person name="Silar P."/>
            <person name="Natvig D.O."/>
            <person name="Lalanne C."/>
            <person name="Gautier V."/>
            <person name="Ament-Velasquez S.L."/>
            <person name="Kruys A."/>
            <person name="Hutchinson M.I."/>
            <person name="Powell A.J."/>
            <person name="Barry K."/>
            <person name="Miller A.N."/>
            <person name="Grigoriev I.V."/>
            <person name="Debuchy R."/>
            <person name="Gladieux P."/>
            <person name="Hiltunen Thoren M."/>
            <person name="Johannesson H."/>
        </authorList>
    </citation>
    <scope>NUCLEOTIDE SEQUENCE</scope>
    <source>
        <strain evidence="2">CBS 731.68</strain>
    </source>
</reference>